<sequence>MTKPRPINGRGLFAALTLLFIITSSGCGFSSRVNPSFSTSYDDAKVELTQMSEDPVLLNRPVVVLGGWGDPGFVPTSISKRMQLATGDTRVIAVNFLGTGGFDESARKAVREVDEAFPSDDPNQTVEVDVIGFSMGGLVARYAAIPVSETGEKKFRKRLNIKNLYTISTPHKGAELAWTAWWDPSARAMMPGSDFIVRLNRDFKENHRYNTTAYTRLQDLIVGEENAAPDGVDLWWVDNRPFQTAHGNSGTDRRFLADIARRLRSEPPLALGKPAPFPWETDVPQVQPTTVLVKNTDTDSQPSPVIAEYNASPAPSNSISPATSPTNSGG</sequence>
<feature type="region of interest" description="Disordered" evidence="1">
    <location>
        <begin position="288"/>
        <end position="330"/>
    </location>
</feature>
<name>A0A517YXX6_9BACT</name>
<dbReference type="Pfam" id="PF12697">
    <property type="entry name" value="Abhydrolase_6"/>
    <property type="match status" value="1"/>
</dbReference>
<dbReference type="SUPFAM" id="SSF53474">
    <property type="entry name" value="alpha/beta-Hydrolases"/>
    <property type="match status" value="1"/>
</dbReference>
<dbReference type="RefSeq" id="WP_145079854.1">
    <property type="nucleotide sequence ID" value="NZ_CP036425.1"/>
</dbReference>
<evidence type="ECO:0000313" key="3">
    <source>
        <dbReference type="EMBL" id="QDU35075.1"/>
    </source>
</evidence>
<keyword evidence="4" id="KW-1185">Reference proteome</keyword>
<accession>A0A517YXX6</accession>
<feature type="compositionally biased region" description="Polar residues" evidence="1">
    <location>
        <begin position="288"/>
        <end position="303"/>
    </location>
</feature>
<dbReference type="EMBL" id="CP036425">
    <property type="protein sequence ID" value="QDU35075.1"/>
    <property type="molecule type" value="Genomic_DNA"/>
</dbReference>
<protein>
    <recommendedName>
        <fullName evidence="2">AB hydrolase-1 domain-containing protein</fullName>
    </recommendedName>
</protein>
<feature type="compositionally biased region" description="Low complexity" evidence="1">
    <location>
        <begin position="310"/>
        <end position="330"/>
    </location>
</feature>
<gene>
    <name evidence="3" type="ORF">KS4_31530</name>
</gene>
<reference evidence="3 4" key="1">
    <citation type="submission" date="2019-02" db="EMBL/GenBank/DDBJ databases">
        <title>Deep-cultivation of Planctomycetes and their phenomic and genomic characterization uncovers novel biology.</title>
        <authorList>
            <person name="Wiegand S."/>
            <person name="Jogler M."/>
            <person name="Boedeker C."/>
            <person name="Pinto D."/>
            <person name="Vollmers J."/>
            <person name="Rivas-Marin E."/>
            <person name="Kohn T."/>
            <person name="Peeters S.H."/>
            <person name="Heuer A."/>
            <person name="Rast P."/>
            <person name="Oberbeckmann S."/>
            <person name="Bunk B."/>
            <person name="Jeske O."/>
            <person name="Meyerdierks A."/>
            <person name="Storesund J.E."/>
            <person name="Kallscheuer N."/>
            <person name="Luecker S."/>
            <person name="Lage O.M."/>
            <person name="Pohl T."/>
            <person name="Merkel B.J."/>
            <person name="Hornburger P."/>
            <person name="Mueller R.-W."/>
            <person name="Bruemmer F."/>
            <person name="Labrenz M."/>
            <person name="Spormann A.M."/>
            <person name="Op den Camp H."/>
            <person name="Overmann J."/>
            <person name="Amann R."/>
            <person name="Jetten M.S.M."/>
            <person name="Mascher T."/>
            <person name="Medema M.H."/>
            <person name="Devos D.P."/>
            <person name="Kaster A.-K."/>
            <person name="Ovreas L."/>
            <person name="Rohde M."/>
            <person name="Galperin M.Y."/>
            <person name="Jogler C."/>
        </authorList>
    </citation>
    <scope>NUCLEOTIDE SEQUENCE [LARGE SCALE GENOMIC DNA]</scope>
    <source>
        <strain evidence="3 4">KS4</strain>
    </source>
</reference>
<proteinExistence type="predicted"/>
<dbReference type="Gene3D" id="3.40.50.1820">
    <property type="entry name" value="alpha/beta hydrolase"/>
    <property type="match status" value="1"/>
</dbReference>
<dbReference type="OrthoDB" id="556502at2"/>
<evidence type="ECO:0000313" key="4">
    <source>
        <dbReference type="Proteomes" id="UP000317369"/>
    </source>
</evidence>
<dbReference type="InterPro" id="IPR029058">
    <property type="entry name" value="AB_hydrolase_fold"/>
</dbReference>
<dbReference type="InterPro" id="IPR000073">
    <property type="entry name" value="AB_hydrolase_1"/>
</dbReference>
<dbReference type="PROSITE" id="PS51257">
    <property type="entry name" value="PROKAR_LIPOPROTEIN"/>
    <property type="match status" value="1"/>
</dbReference>
<evidence type="ECO:0000256" key="1">
    <source>
        <dbReference type="SAM" id="MobiDB-lite"/>
    </source>
</evidence>
<evidence type="ECO:0000259" key="2">
    <source>
        <dbReference type="Pfam" id="PF12697"/>
    </source>
</evidence>
<dbReference type="Proteomes" id="UP000317369">
    <property type="component" value="Chromosome"/>
</dbReference>
<organism evidence="3 4">
    <name type="scientific">Poriferisphaera corsica</name>
    <dbReference type="NCBI Taxonomy" id="2528020"/>
    <lineage>
        <taxon>Bacteria</taxon>
        <taxon>Pseudomonadati</taxon>
        <taxon>Planctomycetota</taxon>
        <taxon>Phycisphaerae</taxon>
        <taxon>Phycisphaerales</taxon>
        <taxon>Phycisphaeraceae</taxon>
        <taxon>Poriferisphaera</taxon>
    </lineage>
</organism>
<dbReference type="AlphaFoldDB" id="A0A517YXX6"/>
<dbReference type="KEGG" id="pcor:KS4_31530"/>
<feature type="domain" description="AB hydrolase-1" evidence="2">
    <location>
        <begin position="66"/>
        <end position="309"/>
    </location>
</feature>